<dbReference type="GO" id="GO:0046872">
    <property type="term" value="F:metal ion binding"/>
    <property type="evidence" value="ECO:0007669"/>
    <property type="project" value="UniProtKB-KW"/>
</dbReference>
<dbReference type="PROSITE" id="PS51918">
    <property type="entry name" value="RADICAL_SAM"/>
    <property type="match status" value="1"/>
</dbReference>
<comment type="function">
    <text evidence="2">Catalyzes the methylthiolation of N6-threonylcarbamoyladenosine (t(6)A), leading to the formation of 2-methylthio-N6-threonylcarbamoyladenosine (ms(2)t(6)A) at position 37 in tRNAs that read codons beginning with adenine.</text>
</comment>
<dbReference type="InterPro" id="IPR007197">
    <property type="entry name" value="rSAM"/>
</dbReference>
<evidence type="ECO:0000313" key="19">
    <source>
        <dbReference type="Proteomes" id="UP000632828"/>
    </source>
</evidence>
<dbReference type="FunFam" id="3.80.30.20:FF:000001">
    <property type="entry name" value="tRNA-2-methylthio-N(6)-dimethylallyladenosine synthase 2"/>
    <property type="match status" value="1"/>
</dbReference>
<reference evidence="18" key="1">
    <citation type="submission" date="2020-09" db="EMBL/GenBank/DDBJ databases">
        <title>Pelobacter alkaliphilus sp. nov., a novel anaerobic arsenate-reducing bacterium from terrestrial mud volcano.</title>
        <authorList>
            <person name="Khomyakova M.A."/>
            <person name="Merkel A.Y."/>
            <person name="Slobodkin A.I."/>
        </authorList>
    </citation>
    <scope>NUCLEOTIDE SEQUENCE</scope>
    <source>
        <strain evidence="18">M08fum</strain>
    </source>
</reference>
<dbReference type="Gene3D" id="3.80.30.20">
    <property type="entry name" value="tm_1862 like domain"/>
    <property type="match status" value="1"/>
</dbReference>
<keyword evidence="7" id="KW-0949">S-adenosyl-L-methionine</keyword>
<dbReference type="FunFam" id="3.40.50.12160:FF:000004">
    <property type="entry name" value="Threonylcarbamoyladenosine tRNA methylthiotransferase MtaB"/>
    <property type="match status" value="1"/>
</dbReference>
<dbReference type="PROSITE" id="PS01278">
    <property type="entry name" value="MTTASE_RADICAL"/>
    <property type="match status" value="1"/>
</dbReference>
<dbReference type="SFLD" id="SFLDS00029">
    <property type="entry name" value="Radical_SAM"/>
    <property type="match status" value="1"/>
</dbReference>
<evidence type="ECO:0000256" key="13">
    <source>
        <dbReference type="ARBA" id="ARBA00051661"/>
    </source>
</evidence>
<dbReference type="NCBIfam" id="TIGR00089">
    <property type="entry name" value="MiaB/RimO family radical SAM methylthiotransferase"/>
    <property type="match status" value="1"/>
</dbReference>
<evidence type="ECO:0000256" key="6">
    <source>
        <dbReference type="ARBA" id="ARBA00022679"/>
    </source>
</evidence>
<keyword evidence="11" id="KW-0411">Iron-sulfur</keyword>
<dbReference type="Pfam" id="PF04055">
    <property type="entry name" value="Radical_SAM"/>
    <property type="match status" value="1"/>
</dbReference>
<evidence type="ECO:0000256" key="1">
    <source>
        <dbReference type="ARBA" id="ARBA00001966"/>
    </source>
</evidence>
<comment type="catalytic activity">
    <reaction evidence="13">
        <text>N(6)-L-threonylcarbamoyladenosine(37) in tRNA + (sulfur carrier)-SH + AH2 + 2 S-adenosyl-L-methionine = 2-methylsulfanyl-N(6)-L-threonylcarbamoyladenosine(37) in tRNA + (sulfur carrier)-H + 5'-deoxyadenosine + L-methionine + A + S-adenosyl-L-homocysteine + 2 H(+)</text>
        <dbReference type="Rhea" id="RHEA:37075"/>
        <dbReference type="Rhea" id="RHEA-COMP:10163"/>
        <dbReference type="Rhea" id="RHEA-COMP:11092"/>
        <dbReference type="Rhea" id="RHEA-COMP:14737"/>
        <dbReference type="Rhea" id="RHEA-COMP:14739"/>
        <dbReference type="ChEBI" id="CHEBI:13193"/>
        <dbReference type="ChEBI" id="CHEBI:15378"/>
        <dbReference type="ChEBI" id="CHEBI:17319"/>
        <dbReference type="ChEBI" id="CHEBI:17499"/>
        <dbReference type="ChEBI" id="CHEBI:29917"/>
        <dbReference type="ChEBI" id="CHEBI:57844"/>
        <dbReference type="ChEBI" id="CHEBI:57856"/>
        <dbReference type="ChEBI" id="CHEBI:59789"/>
        <dbReference type="ChEBI" id="CHEBI:64428"/>
        <dbReference type="ChEBI" id="CHEBI:74418"/>
        <dbReference type="ChEBI" id="CHEBI:74420"/>
        <dbReference type="EC" id="2.8.4.5"/>
    </reaction>
</comment>
<organism evidence="18 19">
    <name type="scientific">Pelovirga terrestris</name>
    <dbReference type="NCBI Taxonomy" id="2771352"/>
    <lineage>
        <taxon>Bacteria</taxon>
        <taxon>Pseudomonadati</taxon>
        <taxon>Thermodesulfobacteriota</taxon>
        <taxon>Desulfuromonadia</taxon>
        <taxon>Geobacterales</taxon>
        <taxon>Geobacteraceae</taxon>
        <taxon>Pelovirga</taxon>
    </lineage>
</organism>
<dbReference type="RefSeq" id="WP_191153373.1">
    <property type="nucleotide sequence ID" value="NZ_JACWUN010000001.1"/>
</dbReference>
<proteinExistence type="inferred from homology"/>
<evidence type="ECO:0000256" key="14">
    <source>
        <dbReference type="ARBA" id="ARBA00061574"/>
    </source>
</evidence>
<dbReference type="InterPro" id="IPR058240">
    <property type="entry name" value="rSAM_sf"/>
</dbReference>
<keyword evidence="19" id="KW-1185">Reference proteome</keyword>
<dbReference type="SFLD" id="SFLDG01082">
    <property type="entry name" value="B12-binding_domain_containing"/>
    <property type="match status" value="1"/>
</dbReference>
<evidence type="ECO:0000256" key="3">
    <source>
        <dbReference type="ARBA" id="ARBA00013273"/>
    </source>
</evidence>
<evidence type="ECO:0000256" key="7">
    <source>
        <dbReference type="ARBA" id="ARBA00022691"/>
    </source>
</evidence>
<accession>A0A8J6QVV8</accession>
<evidence type="ECO:0000256" key="2">
    <source>
        <dbReference type="ARBA" id="ARBA00002399"/>
    </source>
</evidence>
<dbReference type="InterPro" id="IPR005839">
    <property type="entry name" value="Methylthiotransferase"/>
</dbReference>
<name>A0A8J6QVV8_9BACT</name>
<dbReference type="SUPFAM" id="SSF102114">
    <property type="entry name" value="Radical SAM enzymes"/>
    <property type="match status" value="1"/>
</dbReference>
<dbReference type="SMART" id="SM00729">
    <property type="entry name" value="Elp3"/>
    <property type="match status" value="1"/>
</dbReference>
<dbReference type="PANTHER" id="PTHR11918">
    <property type="entry name" value="RADICAL SAM PROTEINS"/>
    <property type="match status" value="1"/>
</dbReference>
<comment type="caution">
    <text evidence="18">The sequence shown here is derived from an EMBL/GenBank/DDBJ whole genome shotgun (WGS) entry which is preliminary data.</text>
</comment>
<dbReference type="PANTHER" id="PTHR11918:SF45">
    <property type="entry name" value="THREONYLCARBAMOYLADENOSINE TRNA METHYLTHIOTRANSFERASE"/>
    <property type="match status" value="1"/>
</dbReference>
<dbReference type="InterPro" id="IPR006638">
    <property type="entry name" value="Elp3/MiaA/NifB-like_rSAM"/>
</dbReference>
<dbReference type="PROSITE" id="PS51449">
    <property type="entry name" value="MTTASE_N"/>
    <property type="match status" value="1"/>
</dbReference>
<dbReference type="InterPro" id="IPR013848">
    <property type="entry name" value="Methylthiotransferase_N"/>
</dbReference>
<dbReference type="EMBL" id="JACWUN010000001">
    <property type="protein sequence ID" value="MBD1399093.1"/>
    <property type="molecule type" value="Genomic_DNA"/>
</dbReference>
<dbReference type="NCBIfam" id="TIGR01579">
    <property type="entry name" value="MiaB-like-C"/>
    <property type="match status" value="1"/>
</dbReference>
<keyword evidence="5" id="KW-0963">Cytoplasm</keyword>
<evidence type="ECO:0000256" key="10">
    <source>
        <dbReference type="ARBA" id="ARBA00023004"/>
    </source>
</evidence>
<dbReference type="SFLD" id="SFLDG01061">
    <property type="entry name" value="methylthiotransferase"/>
    <property type="match status" value="1"/>
</dbReference>
<feature type="domain" description="Radical SAM core" evidence="17">
    <location>
        <begin position="145"/>
        <end position="377"/>
    </location>
</feature>
<dbReference type="InterPro" id="IPR006467">
    <property type="entry name" value="MiaB-like_bact"/>
</dbReference>
<evidence type="ECO:0000256" key="5">
    <source>
        <dbReference type="ARBA" id="ARBA00022490"/>
    </source>
</evidence>
<dbReference type="GO" id="GO:0035598">
    <property type="term" value="F:tRNA (N(6)-L-threonylcarbamoyladenosine(37)-C(2))-methylthiotransferase activity"/>
    <property type="evidence" value="ECO:0007669"/>
    <property type="project" value="UniProtKB-EC"/>
</dbReference>
<dbReference type="Gene3D" id="3.40.50.12160">
    <property type="entry name" value="Methylthiotransferase, N-terminal domain"/>
    <property type="match status" value="1"/>
</dbReference>
<keyword evidence="8" id="KW-0819">tRNA processing</keyword>
<dbReference type="GO" id="GO:0051539">
    <property type="term" value="F:4 iron, 4 sulfur cluster binding"/>
    <property type="evidence" value="ECO:0007669"/>
    <property type="project" value="UniProtKB-KW"/>
</dbReference>
<dbReference type="Proteomes" id="UP000632828">
    <property type="component" value="Unassembled WGS sequence"/>
</dbReference>
<evidence type="ECO:0000256" key="11">
    <source>
        <dbReference type="ARBA" id="ARBA00023014"/>
    </source>
</evidence>
<keyword evidence="6" id="KW-0808">Transferase</keyword>
<dbReference type="InterPro" id="IPR038135">
    <property type="entry name" value="Methylthiotransferase_N_sf"/>
</dbReference>
<dbReference type="Pfam" id="PF00919">
    <property type="entry name" value="UPF0004"/>
    <property type="match status" value="1"/>
</dbReference>
<gene>
    <name evidence="18" type="primary">mtaB</name>
    <name evidence="18" type="ORF">ICT70_00225</name>
</gene>
<dbReference type="InterPro" id="IPR020612">
    <property type="entry name" value="Methylthiotransferase_CS"/>
</dbReference>
<dbReference type="InterPro" id="IPR023404">
    <property type="entry name" value="rSAM_horseshoe"/>
</dbReference>
<comment type="cofactor">
    <cofactor evidence="1">
        <name>[4Fe-4S] cluster</name>
        <dbReference type="ChEBI" id="CHEBI:49883"/>
    </cofactor>
</comment>
<keyword evidence="10" id="KW-0408">Iron</keyword>
<keyword evidence="9" id="KW-0479">Metal-binding</keyword>
<evidence type="ECO:0000259" key="17">
    <source>
        <dbReference type="PROSITE" id="PS51918"/>
    </source>
</evidence>
<keyword evidence="4" id="KW-0004">4Fe-4S</keyword>
<comment type="similarity">
    <text evidence="14">Belongs to the methylthiotransferase family. MtaB subfamily.</text>
</comment>
<evidence type="ECO:0000256" key="4">
    <source>
        <dbReference type="ARBA" id="ARBA00022485"/>
    </source>
</evidence>
<dbReference type="EC" id="2.8.4.5" evidence="3"/>
<feature type="domain" description="MTTase N-terminal" evidence="16">
    <location>
        <begin position="6"/>
        <end position="118"/>
    </location>
</feature>
<evidence type="ECO:0000313" key="18">
    <source>
        <dbReference type="EMBL" id="MBD1399093.1"/>
    </source>
</evidence>
<evidence type="ECO:0000256" key="8">
    <source>
        <dbReference type="ARBA" id="ARBA00022694"/>
    </source>
</evidence>
<sequence length="439" mass="48443">MDSVTRSVAVVTLGCKTNQFESAAMLEQLVGNGYQQVDFTAGADLVIVNTCSVTAATDSQSRNLIRRAQRLNPAARIVVTGCYAQINPVELQKLPGVSLIIGNEEKKELLRLLLQTRENSASEAFVEVSDIRAAENCHPLDLQSFAQRSRAFVQIQNGCDAFCSYCIIPYARGKSRSVGVKQVVAQIERLGAAGYREVVLTGIHIGGYGQDVADGTNLLTLLQAIETCEFGGRVRLGSIEPTELPPRLRDYIVQKPWLCPHLHIPLQAGDDAILRRMNRHYDTAFFADLLADLHQRQPDMALGLDVICGFPGETEAHFSNTFRLLQQLPFSHLHVFPFSRRPGTPAASMPDQVAPALIKERAARLRGLGDEKLQQFSRRFIGTELQMLVEGGVNQGLYKGLSENYLTLLIDQHQAQAGELCLVRVIHQTNDGLTVERVN</sequence>
<dbReference type="AlphaFoldDB" id="A0A8J6QVV8"/>
<protein>
    <recommendedName>
        <fullName evidence="15">Threonylcarbamoyladenosine tRNA methylthiotransferase MtaB</fullName>
        <ecNumber evidence="3">2.8.4.5</ecNumber>
    </recommendedName>
    <alternativeName>
        <fullName evidence="12">tRNA-t(6)A37 methylthiotransferase</fullName>
    </alternativeName>
</protein>
<evidence type="ECO:0000256" key="9">
    <source>
        <dbReference type="ARBA" id="ARBA00022723"/>
    </source>
</evidence>
<evidence type="ECO:0000256" key="15">
    <source>
        <dbReference type="ARBA" id="ARBA00069898"/>
    </source>
</evidence>
<evidence type="ECO:0000256" key="12">
    <source>
        <dbReference type="ARBA" id="ARBA00031213"/>
    </source>
</evidence>
<evidence type="ECO:0000259" key="16">
    <source>
        <dbReference type="PROSITE" id="PS51449"/>
    </source>
</evidence>